<evidence type="ECO:0000313" key="2">
    <source>
        <dbReference type="Proteomes" id="UP000637774"/>
    </source>
</evidence>
<dbReference type="EMBL" id="BMGY01000036">
    <property type="protein sequence ID" value="GGH89028.1"/>
    <property type="molecule type" value="Genomic_DNA"/>
</dbReference>
<evidence type="ECO:0000313" key="1">
    <source>
        <dbReference type="EMBL" id="GGH89028.1"/>
    </source>
</evidence>
<gene>
    <name evidence="1" type="ORF">GCM10011495_31670</name>
</gene>
<protein>
    <recommendedName>
        <fullName evidence="3">Outer membrane protein beta-barrel domain-containing protein</fullName>
    </recommendedName>
</protein>
<dbReference type="Proteomes" id="UP000637774">
    <property type="component" value="Unassembled WGS sequence"/>
</dbReference>
<proteinExistence type="predicted"/>
<evidence type="ECO:0008006" key="3">
    <source>
        <dbReference type="Google" id="ProtNLM"/>
    </source>
</evidence>
<keyword evidence="2" id="KW-1185">Reference proteome</keyword>
<sequence length="162" mass="16391">MALLAFPFLAQAQVHSTGGIGLEIPAPAAPRQGHFLAGAYVSGNYTPVLATGAVGYSVQPYLRYVLGNGERARAFVQYNLTPYLVQAYGSAAPLAGPGAGARFANPLFAPLPLRGPAGYGYDSYGSGLGSLSIGVPVRVGGGSMMVHVAGSLVSGLLGGPLR</sequence>
<reference evidence="2" key="1">
    <citation type="journal article" date="2019" name="Int. J. Syst. Evol. Microbiol.">
        <title>The Global Catalogue of Microorganisms (GCM) 10K type strain sequencing project: providing services to taxonomists for standard genome sequencing and annotation.</title>
        <authorList>
            <consortium name="The Broad Institute Genomics Platform"/>
            <consortium name="The Broad Institute Genome Sequencing Center for Infectious Disease"/>
            <person name="Wu L."/>
            <person name="Ma J."/>
        </authorList>
    </citation>
    <scope>NUCLEOTIDE SEQUENCE [LARGE SCALE GENOMIC DNA]</scope>
    <source>
        <strain evidence="2">CGMCC 1.14966</strain>
    </source>
</reference>
<organism evidence="1 2">
    <name type="scientific">Hymenobacter frigidus</name>
    <dbReference type="NCBI Taxonomy" id="1524095"/>
    <lineage>
        <taxon>Bacteria</taxon>
        <taxon>Pseudomonadati</taxon>
        <taxon>Bacteroidota</taxon>
        <taxon>Cytophagia</taxon>
        <taxon>Cytophagales</taxon>
        <taxon>Hymenobacteraceae</taxon>
        <taxon>Hymenobacter</taxon>
    </lineage>
</organism>
<comment type="caution">
    <text evidence="1">The sequence shown here is derived from an EMBL/GenBank/DDBJ whole genome shotgun (WGS) entry which is preliminary data.</text>
</comment>
<accession>A0ABQ2AAU4</accession>
<name>A0ABQ2AAU4_9BACT</name>